<comment type="caution">
    <text evidence="2">The sequence shown here is derived from an EMBL/GenBank/DDBJ whole genome shotgun (WGS) entry which is preliminary data.</text>
</comment>
<keyword evidence="3" id="KW-1185">Reference proteome</keyword>
<dbReference type="OrthoDB" id="10514133at2759"/>
<dbReference type="EMBL" id="AZIL01002545">
    <property type="protein sequence ID" value="EWM21263.1"/>
    <property type="molecule type" value="Genomic_DNA"/>
</dbReference>
<evidence type="ECO:0000313" key="2">
    <source>
        <dbReference type="EMBL" id="EWM21263.1"/>
    </source>
</evidence>
<dbReference type="AlphaFoldDB" id="W7TCI9"/>
<gene>
    <name evidence="2" type="ORF">Naga_100538g1</name>
</gene>
<protein>
    <submittedName>
        <fullName evidence="2">Uncharacterized protein</fullName>
    </submittedName>
</protein>
<organism evidence="2 3">
    <name type="scientific">Nannochloropsis gaditana</name>
    <dbReference type="NCBI Taxonomy" id="72520"/>
    <lineage>
        <taxon>Eukaryota</taxon>
        <taxon>Sar</taxon>
        <taxon>Stramenopiles</taxon>
        <taxon>Ochrophyta</taxon>
        <taxon>Eustigmatophyceae</taxon>
        <taxon>Eustigmatales</taxon>
        <taxon>Monodopsidaceae</taxon>
        <taxon>Nannochloropsis</taxon>
    </lineage>
</organism>
<dbReference type="Proteomes" id="UP000019335">
    <property type="component" value="Unassembled WGS sequence"/>
</dbReference>
<accession>W7TCI9</accession>
<evidence type="ECO:0000256" key="1">
    <source>
        <dbReference type="SAM" id="MobiDB-lite"/>
    </source>
</evidence>
<sequence length="133" mass="13808">MWDLSNRIGEVWCTGSADPVNLHHPQDRFKRRVVASHIMPAAAINGHGPSAGAGGGDMDPELAHAEETLLMMKKAPAGTSASSVGRRSGFHIPPMTPTGATFHGRRGGVGRSGGKGSPSICANGARRRVCSEA</sequence>
<reference evidence="2 3" key="1">
    <citation type="journal article" date="2014" name="Mol. Plant">
        <title>Chromosome Scale Genome Assembly and Transcriptome Profiling of Nannochloropsis gaditana in Nitrogen Depletion.</title>
        <authorList>
            <person name="Corteggiani Carpinelli E."/>
            <person name="Telatin A."/>
            <person name="Vitulo N."/>
            <person name="Forcato C."/>
            <person name="D'Angelo M."/>
            <person name="Schiavon R."/>
            <person name="Vezzi A."/>
            <person name="Giacometti G.M."/>
            <person name="Morosinotto T."/>
            <person name="Valle G."/>
        </authorList>
    </citation>
    <scope>NUCLEOTIDE SEQUENCE [LARGE SCALE GENOMIC DNA]</scope>
    <source>
        <strain evidence="2 3">B-31</strain>
    </source>
</reference>
<proteinExistence type="predicted"/>
<name>W7TCI9_9STRA</name>
<evidence type="ECO:0000313" key="3">
    <source>
        <dbReference type="Proteomes" id="UP000019335"/>
    </source>
</evidence>
<feature type="region of interest" description="Disordered" evidence="1">
    <location>
        <begin position="75"/>
        <end position="133"/>
    </location>
</feature>